<dbReference type="RefSeq" id="WP_108729624.1">
    <property type="nucleotide sequence ID" value="NZ_CP025785.1"/>
</dbReference>
<keyword evidence="1" id="KW-0812">Transmembrane</keyword>
<dbReference type="Proteomes" id="UP000244655">
    <property type="component" value="Chromosome"/>
</dbReference>
<keyword evidence="3" id="KW-1185">Reference proteome</keyword>
<evidence type="ECO:0000313" key="3">
    <source>
        <dbReference type="Proteomes" id="UP000244655"/>
    </source>
</evidence>
<evidence type="ECO:0000256" key="1">
    <source>
        <dbReference type="SAM" id="Phobius"/>
    </source>
</evidence>
<protein>
    <submittedName>
        <fullName evidence="2">Uncharacterized protein</fullName>
    </submittedName>
</protein>
<gene>
    <name evidence="2" type="ORF">CR532_02745</name>
</gene>
<name>A0A2S1LY38_9SPIR</name>
<accession>A0A2S1LY38</accession>
<sequence>MKKYLVLSFFNLLIGVILYVCIMFLQFRNLSLNMLLLKDLKILVHNKIEDNSYVLDNITLSVRGIKISLSKDSPLIIPEGEIYLYPVSYKVQDNELYVYFENNIFLLFLFDSQNNLNISSNLSKKLTINYGIERDCKILFDENVMIKGEDYYFEVFLGKNSQINDREISISPQEVFQIGNLVKGIEKPKESVFKDPKQAISLGINSPVVFSSIKEIDRKAFDSAIAEFRYKAYDAWSGRASFSIQKGGWLKGNVYSFDEDIFVYLLAESLRRPGYEEIFLQLESLMNLNEHKLTYLSSSYYVDAEKLDKFFTYLSVNKTFINSLEPDKLLGYLKEDSSLLEKIFLSENISIFNEALKILRDPRVILRSGFNVMQAYNVISNYIIFLKINDDKFAIKELKEELINFISSLFFVTSNGKAYIPSDKNNSFWDFEYTLKIAGLLKRVAYELNDDLILKLSISAIYHSLMDSGVDQVSYESYYADIVDNDYVPKFTLIPSLGIGSWIYGASKIVNYNVSDISYSLEFNRSLNSPGYFFFKGIKNPTLVRFRNINWFTDPQFYIYSDGWKYYSEDKMLILKITPKKAEDTNILVRFDDIEIIRNIMNE</sequence>
<feature type="transmembrane region" description="Helical" evidence="1">
    <location>
        <begin position="6"/>
        <end position="25"/>
    </location>
</feature>
<dbReference type="OrthoDB" id="350006at2"/>
<dbReference type="EMBL" id="CP025785">
    <property type="protein sequence ID" value="AWG43227.1"/>
    <property type="molecule type" value="Genomic_DNA"/>
</dbReference>
<evidence type="ECO:0000313" key="2">
    <source>
        <dbReference type="EMBL" id="AWG43227.1"/>
    </source>
</evidence>
<keyword evidence="1" id="KW-1133">Transmembrane helix</keyword>
<reference evidence="2 3" key="1">
    <citation type="submission" date="2018-01" db="EMBL/GenBank/DDBJ databases">
        <title>Genome sequence of Borrelia tachyglossi.</title>
        <authorList>
            <person name="Gofton A.W."/>
        </authorList>
    </citation>
    <scope>NUCLEOTIDE SEQUENCE [LARGE SCALE GENOMIC DNA]</scope>
    <source>
        <strain evidence="2 3">Bc-F10-1268</strain>
    </source>
</reference>
<organism evidence="2 3">
    <name type="scientific">Candidatus Borreliella tachyglossi</name>
    <dbReference type="NCBI Taxonomy" id="1964448"/>
    <lineage>
        <taxon>Bacteria</taxon>
        <taxon>Pseudomonadati</taxon>
        <taxon>Spirochaetota</taxon>
        <taxon>Spirochaetia</taxon>
        <taxon>Spirochaetales</taxon>
        <taxon>Borreliaceae</taxon>
        <taxon>Borreliella</taxon>
    </lineage>
</organism>
<proteinExistence type="predicted"/>
<dbReference type="AlphaFoldDB" id="A0A2S1LY38"/>
<keyword evidence="1" id="KW-0472">Membrane</keyword>